<evidence type="ECO:0000256" key="6">
    <source>
        <dbReference type="ARBA" id="ARBA00023136"/>
    </source>
</evidence>
<accession>A0A914DIQ0</accession>
<feature type="transmembrane region" description="Helical" evidence="10">
    <location>
        <begin position="111"/>
        <end position="140"/>
    </location>
</feature>
<keyword evidence="7" id="KW-0675">Receptor</keyword>
<feature type="transmembrane region" description="Helical" evidence="10">
    <location>
        <begin position="235"/>
        <end position="260"/>
    </location>
</feature>
<evidence type="ECO:0000256" key="2">
    <source>
        <dbReference type="ARBA" id="ARBA00022475"/>
    </source>
</evidence>
<evidence type="ECO:0000256" key="1">
    <source>
        <dbReference type="ARBA" id="ARBA00004651"/>
    </source>
</evidence>
<sequence length="318" mass="35480">MNFSNIYVAPDPENHPTQSRVSNPEFPGLSTRSKEIGSASYFGYLSTPKMSQPVEYVTVGDTIADIANKASTSTSLTTTTSILLSILVMVSFIANALLVATILSSYKLRNCLLYVCFVNIALLNILDTLFIMFISILYLANGQWCFGDILCRINALMQQFIFLKTLLAITLMAMERALGLVANGHRLLAPKYVLTLSLMFTIVASCFAAPLIFSSFPVSPYPHRYLCAIASYSPIAYTIVQIWVYSGCLFVLLICFGSMIRHSQVSRSLPIKPQDYSAFIMETRALQDHLSMGKLVFYIMLTYLIVQGPYIVLNFFMQ</sequence>
<dbReference type="InterPro" id="IPR000276">
    <property type="entry name" value="GPCR_Rhodpsn"/>
</dbReference>
<evidence type="ECO:0000256" key="7">
    <source>
        <dbReference type="ARBA" id="ARBA00023170"/>
    </source>
</evidence>
<dbReference type="InterPro" id="IPR017452">
    <property type="entry name" value="GPCR_Rhodpsn_7TM"/>
</dbReference>
<evidence type="ECO:0000256" key="8">
    <source>
        <dbReference type="ARBA" id="ARBA00023224"/>
    </source>
</evidence>
<dbReference type="PROSITE" id="PS50262">
    <property type="entry name" value="G_PROTEIN_RECEP_F1_2"/>
    <property type="match status" value="1"/>
</dbReference>
<dbReference type="SUPFAM" id="SSF81321">
    <property type="entry name" value="Family A G protein-coupled receptor-like"/>
    <property type="match status" value="1"/>
</dbReference>
<dbReference type="CDD" id="cd00637">
    <property type="entry name" value="7tm_classA_rhodopsin-like"/>
    <property type="match status" value="1"/>
</dbReference>
<evidence type="ECO:0000256" key="4">
    <source>
        <dbReference type="ARBA" id="ARBA00022989"/>
    </source>
</evidence>
<dbReference type="Pfam" id="PF00001">
    <property type="entry name" value="7tm_1"/>
    <property type="match status" value="1"/>
</dbReference>
<evidence type="ECO:0000313" key="13">
    <source>
        <dbReference type="WBParaSite" id="ACRNAN_scaffold2577.g27641.t1"/>
    </source>
</evidence>
<keyword evidence="4 10" id="KW-1133">Transmembrane helix</keyword>
<dbReference type="AlphaFoldDB" id="A0A914DIQ0"/>
<feature type="region of interest" description="Disordered" evidence="9">
    <location>
        <begin position="9"/>
        <end position="28"/>
    </location>
</feature>
<organism evidence="12 13">
    <name type="scientific">Acrobeloides nanus</name>
    <dbReference type="NCBI Taxonomy" id="290746"/>
    <lineage>
        <taxon>Eukaryota</taxon>
        <taxon>Metazoa</taxon>
        <taxon>Ecdysozoa</taxon>
        <taxon>Nematoda</taxon>
        <taxon>Chromadorea</taxon>
        <taxon>Rhabditida</taxon>
        <taxon>Tylenchina</taxon>
        <taxon>Cephalobomorpha</taxon>
        <taxon>Cephaloboidea</taxon>
        <taxon>Cephalobidae</taxon>
        <taxon>Acrobeloides</taxon>
    </lineage>
</organism>
<comment type="subcellular location">
    <subcellularLocation>
        <location evidence="1">Cell membrane</location>
        <topology evidence="1">Multi-pass membrane protein</topology>
    </subcellularLocation>
</comment>
<proteinExistence type="predicted"/>
<protein>
    <submittedName>
        <fullName evidence="13">G-protein coupled receptors family 1 profile domain-containing protein</fullName>
    </submittedName>
</protein>
<dbReference type="WBParaSite" id="ACRNAN_scaffold2577.g27641.t1">
    <property type="protein sequence ID" value="ACRNAN_scaffold2577.g27641.t1"/>
    <property type="gene ID" value="ACRNAN_scaffold2577.g27641"/>
</dbReference>
<keyword evidence="6 10" id="KW-0472">Membrane</keyword>
<dbReference type="PANTHER" id="PTHR24230:SF163">
    <property type="entry name" value="CORAZONIN RECEPTOR, ISOFORM B"/>
    <property type="match status" value="1"/>
</dbReference>
<keyword evidence="3 10" id="KW-0812">Transmembrane</keyword>
<dbReference type="PANTHER" id="PTHR24230">
    <property type="entry name" value="G-PROTEIN COUPLED RECEPTOR"/>
    <property type="match status" value="1"/>
</dbReference>
<evidence type="ECO:0000256" key="5">
    <source>
        <dbReference type="ARBA" id="ARBA00023040"/>
    </source>
</evidence>
<feature type="transmembrane region" description="Helical" evidence="10">
    <location>
        <begin position="193"/>
        <end position="215"/>
    </location>
</feature>
<evidence type="ECO:0000259" key="11">
    <source>
        <dbReference type="PROSITE" id="PS50262"/>
    </source>
</evidence>
<feature type="transmembrane region" description="Helical" evidence="10">
    <location>
        <begin position="295"/>
        <end position="317"/>
    </location>
</feature>
<evidence type="ECO:0000256" key="3">
    <source>
        <dbReference type="ARBA" id="ARBA00022692"/>
    </source>
</evidence>
<reference evidence="13" key="1">
    <citation type="submission" date="2022-11" db="UniProtKB">
        <authorList>
            <consortium name="WormBaseParasite"/>
        </authorList>
    </citation>
    <scope>IDENTIFICATION</scope>
</reference>
<feature type="domain" description="G-protein coupled receptors family 1 profile" evidence="11">
    <location>
        <begin position="94"/>
        <end position="318"/>
    </location>
</feature>
<dbReference type="GO" id="GO:0005886">
    <property type="term" value="C:plasma membrane"/>
    <property type="evidence" value="ECO:0007669"/>
    <property type="project" value="UniProtKB-SubCell"/>
</dbReference>
<keyword evidence="8" id="KW-0807">Transducer</keyword>
<dbReference type="Proteomes" id="UP000887540">
    <property type="component" value="Unplaced"/>
</dbReference>
<dbReference type="PRINTS" id="PR00237">
    <property type="entry name" value="GPCRRHODOPSN"/>
</dbReference>
<name>A0A914DIQ0_9BILA</name>
<keyword evidence="12" id="KW-1185">Reference proteome</keyword>
<evidence type="ECO:0000256" key="9">
    <source>
        <dbReference type="SAM" id="MobiDB-lite"/>
    </source>
</evidence>
<feature type="transmembrane region" description="Helical" evidence="10">
    <location>
        <begin position="160"/>
        <end position="181"/>
    </location>
</feature>
<dbReference type="Gene3D" id="1.20.1070.10">
    <property type="entry name" value="Rhodopsin 7-helix transmembrane proteins"/>
    <property type="match status" value="1"/>
</dbReference>
<dbReference type="GO" id="GO:0008528">
    <property type="term" value="F:G protein-coupled peptide receptor activity"/>
    <property type="evidence" value="ECO:0007669"/>
    <property type="project" value="TreeGrafter"/>
</dbReference>
<keyword evidence="2" id="KW-1003">Cell membrane</keyword>
<evidence type="ECO:0000313" key="12">
    <source>
        <dbReference type="Proteomes" id="UP000887540"/>
    </source>
</evidence>
<evidence type="ECO:0000256" key="10">
    <source>
        <dbReference type="SAM" id="Phobius"/>
    </source>
</evidence>
<feature type="transmembrane region" description="Helical" evidence="10">
    <location>
        <begin position="82"/>
        <end position="104"/>
    </location>
</feature>
<keyword evidence="5" id="KW-0297">G-protein coupled receptor</keyword>
<dbReference type="GO" id="GO:0007218">
    <property type="term" value="P:neuropeptide signaling pathway"/>
    <property type="evidence" value="ECO:0007669"/>
    <property type="project" value="TreeGrafter"/>
</dbReference>